<accession>A0A3B1BT48</accession>
<dbReference type="AlphaFoldDB" id="A0A3B1BT48"/>
<dbReference type="SUPFAM" id="SSF49899">
    <property type="entry name" value="Concanavalin A-like lectins/glucanases"/>
    <property type="match status" value="1"/>
</dbReference>
<dbReference type="InterPro" id="IPR013320">
    <property type="entry name" value="ConA-like_dom_sf"/>
</dbReference>
<proteinExistence type="predicted"/>
<gene>
    <name evidence="1" type="ORF">MNBD_NITROSPINAE04-1964</name>
</gene>
<dbReference type="Gene3D" id="2.60.120.200">
    <property type="match status" value="1"/>
</dbReference>
<organism evidence="1">
    <name type="scientific">hydrothermal vent metagenome</name>
    <dbReference type="NCBI Taxonomy" id="652676"/>
    <lineage>
        <taxon>unclassified sequences</taxon>
        <taxon>metagenomes</taxon>
        <taxon>ecological metagenomes</taxon>
    </lineage>
</organism>
<name>A0A3B1BT48_9ZZZZ</name>
<protein>
    <recommendedName>
        <fullName evidence="2">LamG-like jellyroll fold domain-containing protein</fullName>
    </recommendedName>
</protein>
<sequence length="262" mass="29028">MLKPARGIQLNLSHPFARNLVAPFLMNEFTGNKIYAPGGFQGNFNANSYWQDEGVRLNNPTTSTDSKITTDIDYNADLGNQGAIVCCFKTVGVISYAHICGSYPTQDAFRIYRNNSDAQLYFQLNSAAMLVSGIATNIWDGAYHTVAFTWDADVNVRKYYIDGVLEATNTTAFTMPTGETMNIGGRHNQYYANDAVYKYFYPFNTLLSDIEIAQITREPFTMFDTGINPALLYAAAVSAGNVFPVFSENGVHSALFGRQVVR</sequence>
<evidence type="ECO:0008006" key="2">
    <source>
        <dbReference type="Google" id="ProtNLM"/>
    </source>
</evidence>
<evidence type="ECO:0000313" key="1">
    <source>
        <dbReference type="EMBL" id="VAX15363.1"/>
    </source>
</evidence>
<dbReference type="EMBL" id="UOGA01000035">
    <property type="protein sequence ID" value="VAX15363.1"/>
    <property type="molecule type" value="Genomic_DNA"/>
</dbReference>
<reference evidence="1" key="1">
    <citation type="submission" date="2018-06" db="EMBL/GenBank/DDBJ databases">
        <authorList>
            <person name="Zhirakovskaya E."/>
        </authorList>
    </citation>
    <scope>NUCLEOTIDE SEQUENCE</scope>
</reference>
<dbReference type="Pfam" id="PF13385">
    <property type="entry name" value="Laminin_G_3"/>
    <property type="match status" value="1"/>
</dbReference>